<dbReference type="InterPro" id="IPR038444">
    <property type="entry name" value="DUF465_sf"/>
</dbReference>
<proteinExistence type="predicted"/>
<dbReference type="InterPro" id="IPR007420">
    <property type="entry name" value="DUF465"/>
</dbReference>
<evidence type="ECO:0000313" key="2">
    <source>
        <dbReference type="Proteomes" id="UP000565745"/>
    </source>
</evidence>
<dbReference type="AlphaFoldDB" id="A0A7W6Q317"/>
<reference evidence="1 2" key="1">
    <citation type="submission" date="2020-08" db="EMBL/GenBank/DDBJ databases">
        <title>Genomic Encyclopedia of Type Strains, Phase IV (KMG-IV): sequencing the most valuable type-strain genomes for metagenomic binning, comparative biology and taxonomic classification.</title>
        <authorList>
            <person name="Goeker M."/>
        </authorList>
    </citation>
    <scope>NUCLEOTIDE SEQUENCE [LARGE SCALE GENOMIC DNA]</scope>
    <source>
        <strain evidence="1 2">DSM 101015</strain>
    </source>
</reference>
<dbReference type="Pfam" id="PF04325">
    <property type="entry name" value="DUF465"/>
    <property type="match status" value="1"/>
</dbReference>
<evidence type="ECO:0008006" key="3">
    <source>
        <dbReference type="Google" id="ProtNLM"/>
    </source>
</evidence>
<dbReference type="EMBL" id="JACIFU010000001">
    <property type="protein sequence ID" value="MBB4173108.1"/>
    <property type="molecule type" value="Genomic_DNA"/>
</dbReference>
<keyword evidence="2" id="KW-1185">Reference proteome</keyword>
<gene>
    <name evidence="1" type="ORF">GGR93_000869</name>
</gene>
<dbReference type="OrthoDB" id="1263265at2"/>
<evidence type="ECO:0000313" key="1">
    <source>
        <dbReference type="EMBL" id="MBB4173108.1"/>
    </source>
</evidence>
<dbReference type="Proteomes" id="UP000565745">
    <property type="component" value="Unassembled WGS sequence"/>
</dbReference>
<protein>
    <recommendedName>
        <fullName evidence="3">DUF465 domain-containing protein</fullName>
    </recommendedName>
</protein>
<dbReference type="Gene3D" id="6.10.280.50">
    <property type="match status" value="1"/>
</dbReference>
<accession>A0A7W6Q317</accession>
<dbReference type="RefSeq" id="WP_025054816.1">
    <property type="nucleotide sequence ID" value="NZ_JACIFU010000001.1"/>
</dbReference>
<organism evidence="1 2">
    <name type="scientific">Sulfitobacter noctilucicola</name>
    <dbReference type="NCBI Taxonomy" id="1342301"/>
    <lineage>
        <taxon>Bacteria</taxon>
        <taxon>Pseudomonadati</taxon>
        <taxon>Pseudomonadota</taxon>
        <taxon>Alphaproteobacteria</taxon>
        <taxon>Rhodobacterales</taxon>
        <taxon>Roseobacteraceae</taxon>
        <taxon>Sulfitobacter</taxon>
    </lineage>
</organism>
<sequence length="83" mass="9479">MSHTPHELSEEFPDLATEMTALRQSDSHFAKLADQYHTINRAIHRAETDVEPTSDDHMVEMRKDRLALKDEIYAYVKGHAASA</sequence>
<name>A0A7W6Q317_9RHOB</name>
<comment type="caution">
    <text evidence="1">The sequence shown here is derived from an EMBL/GenBank/DDBJ whole genome shotgun (WGS) entry which is preliminary data.</text>
</comment>